<dbReference type="SMART" id="SM00382">
    <property type="entry name" value="AAA"/>
    <property type="match status" value="1"/>
</dbReference>
<dbReference type="InterPro" id="IPR003593">
    <property type="entry name" value="AAA+_ATPase"/>
</dbReference>
<keyword evidence="2 7" id="KW-0812">Transmembrane</keyword>
<dbReference type="GO" id="GO:0015421">
    <property type="term" value="F:ABC-type oligopeptide transporter activity"/>
    <property type="evidence" value="ECO:0007669"/>
    <property type="project" value="TreeGrafter"/>
</dbReference>
<dbReference type="SUPFAM" id="SSF52540">
    <property type="entry name" value="P-loop containing nucleoside triphosphate hydrolases"/>
    <property type="match status" value="1"/>
</dbReference>
<dbReference type="InterPro" id="IPR027417">
    <property type="entry name" value="P-loop_NTPase"/>
</dbReference>
<dbReference type="Gene3D" id="3.40.50.300">
    <property type="entry name" value="P-loop containing nucleotide triphosphate hydrolases"/>
    <property type="match status" value="1"/>
</dbReference>
<keyword evidence="6 7" id="KW-0472">Membrane</keyword>
<evidence type="ECO:0000256" key="1">
    <source>
        <dbReference type="ARBA" id="ARBA00004651"/>
    </source>
</evidence>
<accession>A0A1M6D9T3</accession>
<dbReference type="EMBL" id="FQZS01000006">
    <property type="protein sequence ID" value="SHI69910.1"/>
    <property type="molecule type" value="Genomic_DNA"/>
</dbReference>
<comment type="subcellular location">
    <subcellularLocation>
        <location evidence="1">Cell membrane</location>
        <topology evidence="1">Multi-pass membrane protein</topology>
    </subcellularLocation>
</comment>
<feature type="transmembrane region" description="Helical" evidence="7">
    <location>
        <begin position="139"/>
        <end position="156"/>
    </location>
</feature>
<keyword evidence="4 10" id="KW-0067">ATP-binding</keyword>
<feature type="transmembrane region" description="Helical" evidence="7">
    <location>
        <begin position="244"/>
        <end position="265"/>
    </location>
</feature>
<dbReference type="Proteomes" id="UP000184442">
    <property type="component" value="Unassembled WGS sequence"/>
</dbReference>
<evidence type="ECO:0000256" key="5">
    <source>
        <dbReference type="ARBA" id="ARBA00022989"/>
    </source>
</evidence>
<evidence type="ECO:0000313" key="11">
    <source>
        <dbReference type="Proteomes" id="UP000184442"/>
    </source>
</evidence>
<dbReference type="InterPro" id="IPR039421">
    <property type="entry name" value="Type_1_exporter"/>
</dbReference>
<evidence type="ECO:0000256" key="7">
    <source>
        <dbReference type="SAM" id="Phobius"/>
    </source>
</evidence>
<keyword evidence="5 7" id="KW-1133">Transmembrane helix</keyword>
<organism evidence="10 11">
    <name type="scientific">Lutispora thermophila DSM 19022</name>
    <dbReference type="NCBI Taxonomy" id="1122184"/>
    <lineage>
        <taxon>Bacteria</taxon>
        <taxon>Bacillati</taxon>
        <taxon>Bacillota</taxon>
        <taxon>Clostridia</taxon>
        <taxon>Lutisporales</taxon>
        <taxon>Lutisporaceae</taxon>
        <taxon>Lutispora</taxon>
    </lineage>
</organism>
<dbReference type="CDD" id="cd18549">
    <property type="entry name" value="ABC_6TM_YwjA_like"/>
    <property type="match status" value="1"/>
</dbReference>
<dbReference type="InterPro" id="IPR017871">
    <property type="entry name" value="ABC_transporter-like_CS"/>
</dbReference>
<dbReference type="Gene3D" id="1.20.1560.10">
    <property type="entry name" value="ABC transporter type 1, transmembrane domain"/>
    <property type="match status" value="1"/>
</dbReference>
<dbReference type="PANTHER" id="PTHR43394">
    <property type="entry name" value="ATP-DEPENDENT PERMEASE MDL1, MITOCHONDRIAL"/>
    <property type="match status" value="1"/>
</dbReference>
<dbReference type="PROSITE" id="PS00211">
    <property type="entry name" value="ABC_TRANSPORTER_1"/>
    <property type="match status" value="1"/>
</dbReference>
<dbReference type="Pfam" id="PF00005">
    <property type="entry name" value="ABC_tran"/>
    <property type="match status" value="1"/>
</dbReference>
<dbReference type="Pfam" id="PF00664">
    <property type="entry name" value="ABC_membrane"/>
    <property type="match status" value="1"/>
</dbReference>
<gene>
    <name evidence="10" type="ORF">SAMN02745176_01082</name>
</gene>
<dbReference type="STRING" id="1122184.SAMN02745176_01082"/>
<feature type="transmembrane region" description="Helical" evidence="7">
    <location>
        <begin position="20"/>
        <end position="43"/>
    </location>
</feature>
<dbReference type="FunFam" id="3.40.50.300:FF:000218">
    <property type="entry name" value="Multidrug ABC transporter ATP-binding protein"/>
    <property type="match status" value="1"/>
</dbReference>
<dbReference type="RefSeq" id="WP_073025208.1">
    <property type="nucleotide sequence ID" value="NZ_FQZS01000006.1"/>
</dbReference>
<evidence type="ECO:0000256" key="6">
    <source>
        <dbReference type="ARBA" id="ARBA00023136"/>
    </source>
</evidence>
<keyword evidence="11" id="KW-1185">Reference proteome</keyword>
<dbReference type="InterPro" id="IPR003439">
    <property type="entry name" value="ABC_transporter-like_ATP-bd"/>
</dbReference>
<sequence length="577" mass="65272">MGKLKRFISYYRPYKKLFILDMLCAFTAAGVDLVFPVIVSFLLDEAITGGGASVGLIIRIGIGLLVLYFVQYGCNYYVNAWGHIMGARMEYDMRNDIFNHLQKLSFSFYDNNKTGQLMSRIVNDLFDISELAHHGPEELFISFVKIVGSFLILLNVDWKLTLIVFAFIPPMTYFGYVYNKKMRSVFMKNRQKIADVNSQLEDSIAGVRVVKSFSNEVIEINKFNKGNKEFLHTKEESYGYMGKFFSGVALFQGIIYVITVISGALLMKTGTVRPTDLVTFLLYINTLLNPIRTLINFTEQFQKGMTGFERFLDILDTEPDIVDKKDSIELKKVKGKITFKNVSFKYDDSRYVLENINLNVNPGETVALVGPSGGGKSTICSLIPRFYEVTQGQILLDDIDIRDIKLRSLRKNIGIVQQDVYLFAGTVMENIRYGKPDATEEEVIEAAKKANAHDFIMELENGYDTYVGERGVKLSGGQKQRISIARVFLKNPPVLILDEATSALDNESEKIVQESLEKLSQNRTTFVIAHRLSTIKNAKTILVLTDEGIAEKGNHQELLNNNGVYARLYNAQFSDVN</sequence>
<reference evidence="10 11" key="1">
    <citation type="submission" date="2016-11" db="EMBL/GenBank/DDBJ databases">
        <authorList>
            <person name="Jaros S."/>
            <person name="Januszkiewicz K."/>
            <person name="Wedrychowicz H."/>
        </authorList>
    </citation>
    <scope>NUCLEOTIDE SEQUENCE [LARGE SCALE GENOMIC DNA]</scope>
    <source>
        <strain evidence="10 11">DSM 19022</strain>
    </source>
</reference>
<feature type="transmembrane region" description="Helical" evidence="7">
    <location>
        <begin position="49"/>
        <end position="70"/>
    </location>
</feature>
<evidence type="ECO:0000259" key="8">
    <source>
        <dbReference type="PROSITE" id="PS50893"/>
    </source>
</evidence>
<dbReference type="PROSITE" id="PS50929">
    <property type="entry name" value="ABC_TM1F"/>
    <property type="match status" value="1"/>
</dbReference>
<evidence type="ECO:0000313" key="10">
    <source>
        <dbReference type="EMBL" id="SHI69910.1"/>
    </source>
</evidence>
<proteinExistence type="predicted"/>
<dbReference type="GO" id="GO:0016887">
    <property type="term" value="F:ATP hydrolysis activity"/>
    <property type="evidence" value="ECO:0007669"/>
    <property type="project" value="InterPro"/>
</dbReference>
<name>A0A1M6D9T3_9FIRM</name>
<protein>
    <submittedName>
        <fullName evidence="10">ATP-binding cassette, subfamily B</fullName>
    </submittedName>
</protein>
<dbReference type="SUPFAM" id="SSF90123">
    <property type="entry name" value="ABC transporter transmembrane region"/>
    <property type="match status" value="1"/>
</dbReference>
<dbReference type="InterPro" id="IPR036640">
    <property type="entry name" value="ABC1_TM_sf"/>
</dbReference>
<dbReference type="PANTHER" id="PTHR43394:SF1">
    <property type="entry name" value="ATP-BINDING CASSETTE SUB-FAMILY B MEMBER 10, MITOCHONDRIAL"/>
    <property type="match status" value="1"/>
</dbReference>
<dbReference type="CDD" id="cd03251">
    <property type="entry name" value="ABCC_MsbA"/>
    <property type="match status" value="1"/>
</dbReference>
<keyword evidence="3" id="KW-0547">Nucleotide-binding</keyword>
<evidence type="ECO:0000256" key="4">
    <source>
        <dbReference type="ARBA" id="ARBA00022840"/>
    </source>
</evidence>
<dbReference type="InterPro" id="IPR011527">
    <property type="entry name" value="ABC1_TM_dom"/>
</dbReference>
<feature type="domain" description="ABC transporter" evidence="8">
    <location>
        <begin position="337"/>
        <end position="571"/>
    </location>
</feature>
<dbReference type="GO" id="GO:0005886">
    <property type="term" value="C:plasma membrane"/>
    <property type="evidence" value="ECO:0007669"/>
    <property type="project" value="UniProtKB-SubCell"/>
</dbReference>
<dbReference type="OrthoDB" id="9762778at2"/>
<dbReference type="PROSITE" id="PS50893">
    <property type="entry name" value="ABC_TRANSPORTER_2"/>
    <property type="match status" value="1"/>
</dbReference>
<feature type="transmembrane region" description="Helical" evidence="7">
    <location>
        <begin position="162"/>
        <end position="179"/>
    </location>
</feature>
<dbReference type="AlphaFoldDB" id="A0A1M6D9T3"/>
<evidence type="ECO:0000259" key="9">
    <source>
        <dbReference type="PROSITE" id="PS50929"/>
    </source>
</evidence>
<dbReference type="GO" id="GO:0005524">
    <property type="term" value="F:ATP binding"/>
    <property type="evidence" value="ECO:0007669"/>
    <property type="project" value="UniProtKB-KW"/>
</dbReference>
<evidence type="ECO:0000256" key="2">
    <source>
        <dbReference type="ARBA" id="ARBA00022692"/>
    </source>
</evidence>
<feature type="domain" description="ABC transmembrane type-1" evidence="9">
    <location>
        <begin position="19"/>
        <end position="303"/>
    </location>
</feature>
<evidence type="ECO:0000256" key="3">
    <source>
        <dbReference type="ARBA" id="ARBA00022741"/>
    </source>
</evidence>